<dbReference type="InterPro" id="IPR051910">
    <property type="entry name" value="ComF/GntX_DNA_util-trans"/>
</dbReference>
<organism evidence="4">
    <name type="scientific">Arthrobacter sp. K5</name>
    <dbReference type="NCBI Taxonomy" id="2839623"/>
    <lineage>
        <taxon>Bacteria</taxon>
        <taxon>Bacillati</taxon>
        <taxon>Actinomycetota</taxon>
        <taxon>Actinomycetes</taxon>
        <taxon>Micrococcales</taxon>
        <taxon>Micrococcaceae</taxon>
        <taxon>Arthrobacter</taxon>
    </lineage>
</organism>
<keyword evidence="4" id="KW-0328">Glycosyltransferase</keyword>
<evidence type="ECO:0000256" key="1">
    <source>
        <dbReference type="ARBA" id="ARBA00008007"/>
    </source>
</evidence>
<evidence type="ECO:0000313" key="4">
    <source>
        <dbReference type="EMBL" id="XCH12576.1"/>
    </source>
</evidence>
<dbReference type="Gene3D" id="3.40.50.2020">
    <property type="match status" value="1"/>
</dbReference>
<keyword evidence="4" id="KW-0808">Transferase</keyword>
<evidence type="ECO:0000259" key="3">
    <source>
        <dbReference type="Pfam" id="PF00156"/>
    </source>
</evidence>
<protein>
    <submittedName>
        <fullName evidence="4">Phosphoribosyltransferase family protein</fullName>
    </submittedName>
</protein>
<dbReference type="RefSeq" id="WP_353712600.1">
    <property type="nucleotide sequence ID" value="NZ_CP159279.1"/>
</dbReference>
<dbReference type="InterPro" id="IPR029057">
    <property type="entry name" value="PRTase-like"/>
</dbReference>
<dbReference type="AlphaFoldDB" id="A0AAU8EVA9"/>
<feature type="domain" description="Phosphoribosyltransferase" evidence="3">
    <location>
        <begin position="251"/>
        <end position="298"/>
    </location>
</feature>
<dbReference type="PANTHER" id="PTHR47505">
    <property type="entry name" value="DNA UTILIZATION PROTEIN YHGH"/>
    <property type="match status" value="1"/>
</dbReference>
<dbReference type="CDD" id="cd06223">
    <property type="entry name" value="PRTases_typeI"/>
    <property type="match status" value="1"/>
</dbReference>
<feature type="compositionally biased region" description="Gly residues" evidence="2">
    <location>
        <begin position="201"/>
        <end position="231"/>
    </location>
</feature>
<comment type="similarity">
    <text evidence="1">Belongs to the ComF/GntX family.</text>
</comment>
<dbReference type="Pfam" id="PF00156">
    <property type="entry name" value="Pribosyltran"/>
    <property type="match status" value="1"/>
</dbReference>
<evidence type="ECO:0000256" key="2">
    <source>
        <dbReference type="SAM" id="MobiDB-lite"/>
    </source>
</evidence>
<dbReference type="EMBL" id="CP159279">
    <property type="protein sequence ID" value="XCH12576.1"/>
    <property type="molecule type" value="Genomic_DNA"/>
</dbReference>
<feature type="compositionally biased region" description="Basic residues" evidence="2">
    <location>
        <begin position="238"/>
        <end position="252"/>
    </location>
</feature>
<dbReference type="SUPFAM" id="SSF53271">
    <property type="entry name" value="PRTase-like"/>
    <property type="match status" value="1"/>
</dbReference>
<name>A0AAU8EVA9_9MICC</name>
<proteinExistence type="inferred from homology"/>
<dbReference type="GO" id="GO:0016757">
    <property type="term" value="F:glycosyltransferase activity"/>
    <property type="evidence" value="ECO:0007669"/>
    <property type="project" value="UniProtKB-KW"/>
</dbReference>
<reference evidence="4" key="1">
    <citation type="submission" date="2024-06" db="EMBL/GenBank/DDBJ databases">
        <title>Biodegradation of dimethachlon by Arthrobacter sp. K5: mechanistic insights and ecological implications.</title>
        <authorList>
            <person name="Hu S."/>
            <person name="Lu P."/>
        </authorList>
    </citation>
    <scope>NUCLEOTIDE SEQUENCE</scope>
    <source>
        <strain evidence="4">K5</strain>
    </source>
</reference>
<accession>A0AAU8EVA9</accession>
<feature type="region of interest" description="Disordered" evidence="2">
    <location>
        <begin position="201"/>
        <end position="252"/>
    </location>
</feature>
<gene>
    <name evidence="4" type="ORF">ABRP34_06200</name>
</gene>
<sequence length="324" mass="33768">MGRHRTGDGQRASADPDVLAQPLWHARHRGEHRQRLLQAWDLLAGAGAEIMAVTLPVECVCCGREDLALCAGCERRLRMLTRHPFRAETGAPALMDTDGSVILPVVAAGIYREELSQSILAFKRHGQAQLRRVLSTILAGTLAAAYAGTDGVVLVPVPTSGSAYRKRGFSPVHLMLAGVRRSFNDSKVECTDALRKVSNLGAGGGLPGGQKGGGLPGGQKGGGLPGGQKGLGRGDRSRRVRGSMRTARGARGHSLRGRQCIIVDDVLTTGATLAEAARAVHEAGGIVCGAVVLAATRAPDAAAAPGAAEASWGLPGAYLRHRKK</sequence>
<dbReference type="InterPro" id="IPR000836">
    <property type="entry name" value="PRTase_dom"/>
</dbReference>
<dbReference type="PANTHER" id="PTHR47505:SF1">
    <property type="entry name" value="DNA UTILIZATION PROTEIN YHGH"/>
    <property type="match status" value="1"/>
</dbReference>